<proteinExistence type="predicted"/>
<sequence>MVGNHLAQHRELSLTAIGLATHILSLPEGAPVDIRSLAERFPEGRDRIAFALRELEAHGYLERVREHTESGRLVTRTYAHHSPDTAATAAAPLRVAGRPPAGRRTVERQPLVRTTDVPAAPGEEDQAPSRQAPATEPAMPTVSAPPGPRHDRAAALLAGLRRTDDRLILSRRDVDRLAPAVTAWLDNGVSAAVVHHALTDSLPVDLRNPAKLIGYRLDALLPVPVPARPTPVPRTAAGPGAARRPDPLQTCDGCERAFRAPRPGHCRDCRPRETAVGEKVCAA</sequence>
<dbReference type="Proteomes" id="UP000032234">
    <property type="component" value="Chromosome"/>
</dbReference>
<dbReference type="HOGENOM" id="CLU_057329_0_0_11"/>
<protein>
    <recommendedName>
        <fullName evidence="4">DNA-binding protein</fullName>
    </recommendedName>
</protein>
<dbReference type="AlphaFoldDB" id="A0A0C5GA52"/>
<dbReference type="KEGG" id="scw:TU94_18685"/>
<gene>
    <name evidence="2" type="ORF">TU94_18685</name>
</gene>
<dbReference type="PATRIC" id="fig|477245.3.peg.3947"/>
<dbReference type="STRING" id="477245.TU94_18685"/>
<evidence type="ECO:0000313" key="3">
    <source>
        <dbReference type="Proteomes" id="UP000032234"/>
    </source>
</evidence>
<evidence type="ECO:0000256" key="1">
    <source>
        <dbReference type="SAM" id="MobiDB-lite"/>
    </source>
</evidence>
<evidence type="ECO:0000313" key="2">
    <source>
        <dbReference type="EMBL" id="AJP05770.1"/>
    </source>
</evidence>
<reference evidence="2 3" key="1">
    <citation type="submission" date="2015-02" db="EMBL/GenBank/DDBJ databases">
        <title>Genome sequence of thermotolerant Streptomyces cyaneogriseus subsp. Noncyanogenus NMWT1, the producer of nematocidal antibiotics nemadectin.</title>
        <authorList>
            <person name="Wang H."/>
            <person name="Li C."/>
            <person name="Xiang W."/>
            <person name="Wang X."/>
        </authorList>
    </citation>
    <scope>NUCLEOTIDE SEQUENCE [LARGE SCALE GENOMIC DNA]</scope>
    <source>
        <strain evidence="2 3">NMWT 1</strain>
    </source>
</reference>
<feature type="region of interest" description="Disordered" evidence="1">
    <location>
        <begin position="82"/>
        <end position="150"/>
    </location>
</feature>
<keyword evidence="3" id="KW-1185">Reference proteome</keyword>
<evidence type="ECO:0008006" key="4">
    <source>
        <dbReference type="Google" id="ProtNLM"/>
    </source>
</evidence>
<dbReference type="EMBL" id="CP010849">
    <property type="protein sequence ID" value="AJP05770.1"/>
    <property type="molecule type" value="Genomic_DNA"/>
</dbReference>
<name>A0A0C5GA52_9ACTN</name>
<organism evidence="2 3">
    <name type="scientific">Streptomyces cyaneogriseus subsp. noncyanogenus</name>
    <dbReference type="NCBI Taxonomy" id="477245"/>
    <lineage>
        <taxon>Bacteria</taxon>
        <taxon>Bacillati</taxon>
        <taxon>Actinomycetota</taxon>
        <taxon>Actinomycetes</taxon>
        <taxon>Kitasatosporales</taxon>
        <taxon>Streptomycetaceae</taxon>
        <taxon>Streptomyces</taxon>
    </lineage>
</organism>
<accession>A0A0C5GA52</accession>